<comment type="subunit">
    <text evidence="8">Part of the Bam complex.</text>
</comment>
<dbReference type="PANTHER" id="PTHR12815:SF23">
    <property type="entry name" value="OUTER MEMBRANE PROTEIN ASSEMBLY FACTOR BAMA"/>
    <property type="match status" value="1"/>
</dbReference>
<accession>A0ABS6ISX8</accession>
<evidence type="ECO:0000256" key="6">
    <source>
        <dbReference type="ARBA" id="ARBA00023136"/>
    </source>
</evidence>
<comment type="caution">
    <text evidence="11">The sequence shown here is derived from an EMBL/GenBank/DDBJ whole genome shotgun (WGS) entry which is preliminary data.</text>
</comment>
<dbReference type="NCBIfam" id="TIGR03303">
    <property type="entry name" value="OM_YaeT"/>
    <property type="match status" value="1"/>
</dbReference>
<name>A0ABS6ISX8_9HYPH</name>
<dbReference type="RefSeq" id="WP_216966575.1">
    <property type="nucleotide sequence ID" value="NZ_JAHOPB010000003.1"/>
</dbReference>
<evidence type="ECO:0000256" key="7">
    <source>
        <dbReference type="ARBA" id="ARBA00023237"/>
    </source>
</evidence>
<evidence type="ECO:0000256" key="3">
    <source>
        <dbReference type="ARBA" id="ARBA00022692"/>
    </source>
</evidence>
<keyword evidence="3 8" id="KW-0812">Transmembrane</keyword>
<keyword evidence="4 8" id="KW-0732">Signal</keyword>
<dbReference type="PIRSF" id="PIRSF006076">
    <property type="entry name" value="OM_assembly_OMP85"/>
    <property type="match status" value="1"/>
</dbReference>
<dbReference type="Pfam" id="PF01103">
    <property type="entry name" value="Omp85"/>
    <property type="match status" value="1"/>
</dbReference>
<keyword evidence="5 8" id="KW-0677">Repeat</keyword>
<comment type="similarity">
    <text evidence="8">Belongs to the BamA family.</text>
</comment>
<evidence type="ECO:0000313" key="12">
    <source>
        <dbReference type="Proteomes" id="UP000727907"/>
    </source>
</evidence>
<feature type="domain" description="POTRA" evidence="10">
    <location>
        <begin position="83"/>
        <end position="160"/>
    </location>
</feature>
<dbReference type="InterPro" id="IPR034746">
    <property type="entry name" value="POTRA"/>
</dbReference>
<dbReference type="InterPro" id="IPR000184">
    <property type="entry name" value="Bac_surfAg_D15"/>
</dbReference>
<keyword evidence="12" id="KW-1185">Reference proteome</keyword>
<comment type="function">
    <text evidence="8">Part of the outer membrane protein assembly complex, which is involved in assembly and insertion of beta-barrel proteins into the outer membrane.</text>
</comment>
<evidence type="ECO:0000256" key="9">
    <source>
        <dbReference type="NCBIfam" id="TIGR03303"/>
    </source>
</evidence>
<keyword evidence="7 8" id="KW-0998">Cell outer membrane</keyword>
<evidence type="ECO:0000259" key="10">
    <source>
        <dbReference type="PROSITE" id="PS51779"/>
    </source>
</evidence>
<evidence type="ECO:0000256" key="2">
    <source>
        <dbReference type="ARBA" id="ARBA00022452"/>
    </source>
</evidence>
<feature type="domain" description="POTRA" evidence="10">
    <location>
        <begin position="15"/>
        <end position="82"/>
    </location>
</feature>
<dbReference type="PROSITE" id="PS51779">
    <property type="entry name" value="POTRA"/>
    <property type="match status" value="3"/>
</dbReference>
<evidence type="ECO:0000256" key="4">
    <source>
        <dbReference type="ARBA" id="ARBA00022729"/>
    </source>
</evidence>
<feature type="domain" description="POTRA" evidence="10">
    <location>
        <begin position="336"/>
        <end position="409"/>
    </location>
</feature>
<evidence type="ECO:0000313" key="11">
    <source>
        <dbReference type="EMBL" id="MBU8877129.1"/>
    </source>
</evidence>
<dbReference type="PANTHER" id="PTHR12815">
    <property type="entry name" value="SORTING AND ASSEMBLY MACHINERY SAMM50 PROTEIN FAMILY MEMBER"/>
    <property type="match status" value="1"/>
</dbReference>
<dbReference type="Proteomes" id="UP000727907">
    <property type="component" value="Unassembled WGS sequence"/>
</dbReference>
<dbReference type="InterPro" id="IPR023707">
    <property type="entry name" value="OM_assembly_BamA"/>
</dbReference>
<evidence type="ECO:0000256" key="8">
    <source>
        <dbReference type="HAMAP-Rule" id="MF_01430"/>
    </source>
</evidence>
<evidence type="ECO:0000256" key="1">
    <source>
        <dbReference type="ARBA" id="ARBA00004370"/>
    </source>
</evidence>
<gene>
    <name evidence="8 11" type="primary">bamA</name>
    <name evidence="11" type="ORF">KQ910_25380</name>
</gene>
<proteinExistence type="inferred from homology"/>
<keyword evidence="2 8" id="KW-1134">Transmembrane beta strand</keyword>
<reference evidence="11 12" key="1">
    <citation type="submission" date="2021-06" db="EMBL/GenBank/DDBJ databases">
        <authorList>
            <person name="Lee D.H."/>
        </authorList>
    </citation>
    <scope>NUCLEOTIDE SEQUENCE [LARGE SCALE GENOMIC DNA]</scope>
    <source>
        <strain evidence="11 12">MMS21-HV4-11</strain>
    </source>
</reference>
<dbReference type="EMBL" id="JAHOPB010000003">
    <property type="protein sequence ID" value="MBU8877129.1"/>
    <property type="molecule type" value="Genomic_DNA"/>
</dbReference>
<protein>
    <recommendedName>
        <fullName evidence="8 9">Outer membrane protein assembly factor BamA</fullName>
    </recommendedName>
</protein>
<dbReference type="Pfam" id="PF07244">
    <property type="entry name" value="POTRA"/>
    <property type="match status" value="5"/>
</dbReference>
<dbReference type="InterPro" id="IPR039910">
    <property type="entry name" value="D15-like"/>
</dbReference>
<keyword evidence="6 8" id="KW-0472">Membrane</keyword>
<sequence length="748" mass="82812">MSAPAHAQRGAAAGGTIAGIQIQGNVRAEPETIRSYLQLKVGEPFDAAAADRSLKALFATGLFSDVVIEMQGATLVVKVTENPIINRVAFEGNSKIEDDKLRDEVQSKPRQVYTRARVQADVDRILTIYRRSGRYNASVEPKVINLEQGRVDLVFEINEGDVTGVKRISFVGNEAFGDGTLRGKIRTSESAWWRFLSSDDRFDPDRLNLDRELLRKFYLSEGYADFRVVSAVAELAPNREGFFITFTISEGPRYKFGKVDVTSRFQGLDTDVLQTFLTIAPGDWFDADAIEKSVSNIQEAVGSLGYAFVEVRPNIRRNKDNDTVDVIFDVQEGPRVYVERINISGNTRTLDKVIRREFRLAEGDAFSTAKVRRSQQRLRNLGFFEKVDVSAAPGSSPDKTNLEVQVVEQSTGEISFGAGYSTTAGIVGDIAIKERNLLGKGQEARLGLSLGTLSTSIDLGFTEPYFMDRQVSAGFDLFRTSNDRQSVASYSDRSLGFALRGGWAYSEDIRQIVRYTLRQTDIYNVQPWASPLIQQSSGTQVVSEVSETILWDTRDVRLNTTKGFMVRNSIAAAGLIGTEQYLRTTADAVYYKSLFEDFVWSIGASAGLVLPYNGSYIRLNNLFFIGGDTMRGFTVGGIGPRDGNTTDSLGGQYYYTATTELSYPLPLIPKEVGLLGKAFVDIGSLWGVQAQSYGATSVLTSQLMRVSTGVGVQWVSPFGPIRIDYAVPIQYESWDKQQAVRFSFGTRF</sequence>
<dbReference type="HAMAP" id="MF_01430">
    <property type="entry name" value="OM_assembly_BamA"/>
    <property type="match status" value="1"/>
</dbReference>
<organism evidence="11 12">
    <name type="scientific">Reyranella humidisoli</name>
    <dbReference type="NCBI Taxonomy" id="2849149"/>
    <lineage>
        <taxon>Bacteria</taxon>
        <taxon>Pseudomonadati</taxon>
        <taxon>Pseudomonadota</taxon>
        <taxon>Alphaproteobacteria</taxon>
        <taxon>Hyphomicrobiales</taxon>
        <taxon>Reyranellaceae</taxon>
        <taxon>Reyranella</taxon>
    </lineage>
</organism>
<dbReference type="InterPro" id="IPR010827">
    <property type="entry name" value="BamA/TamA_POTRA"/>
</dbReference>
<comment type="subcellular location">
    <subcellularLocation>
        <location evidence="8">Cell outer membrane</location>
    </subcellularLocation>
    <subcellularLocation>
        <location evidence="1">Membrane</location>
    </subcellularLocation>
</comment>
<evidence type="ECO:0000256" key="5">
    <source>
        <dbReference type="ARBA" id="ARBA00022737"/>
    </source>
</evidence>